<protein>
    <recommendedName>
        <fullName evidence="2">Transcriptional regulator SutA RNAP-binding domain-containing protein</fullName>
    </recommendedName>
</protein>
<dbReference type="RefSeq" id="WP_004422168.1">
    <property type="nucleotide sequence ID" value="NZ_AJMR01000228.1"/>
</dbReference>
<accession>A0AAD1BZP6</accession>
<gene>
    <name evidence="3" type="ORF">KF707C_18190</name>
</gene>
<organism evidence="3 4">
    <name type="scientific">Metapseudomonas furukawaii</name>
    <name type="common">Pseudomonas furukawaii</name>
    <dbReference type="NCBI Taxonomy" id="1149133"/>
    <lineage>
        <taxon>Bacteria</taxon>
        <taxon>Pseudomonadati</taxon>
        <taxon>Pseudomonadota</taxon>
        <taxon>Gammaproteobacteria</taxon>
        <taxon>Pseudomonadales</taxon>
        <taxon>Pseudomonadaceae</taxon>
        <taxon>Metapseudomonas</taxon>
    </lineage>
</organism>
<dbReference type="KEGG" id="pfuw:KF707C_18190"/>
<feature type="domain" description="Transcriptional regulator SutA RNAP-binding" evidence="2">
    <location>
        <begin position="14"/>
        <end position="47"/>
    </location>
</feature>
<name>A0AAD1BZP6_METFU</name>
<sequence length="59" mass="6396">MRIKTSHSSTPKPPAASTTREDLEAQIAAFLKKGGEIQEIERGVSAQVAPSRHIRIGNK</sequence>
<dbReference type="InterPro" id="IPR049191">
    <property type="entry name" value="SutA_RBD"/>
</dbReference>
<feature type="compositionally biased region" description="Polar residues" evidence="1">
    <location>
        <begin position="1"/>
        <end position="10"/>
    </location>
</feature>
<dbReference type="AlphaFoldDB" id="A0AAD1BZP6"/>
<dbReference type="EMBL" id="AP014862">
    <property type="protein sequence ID" value="BAU73507.1"/>
    <property type="molecule type" value="Genomic_DNA"/>
</dbReference>
<feature type="region of interest" description="Disordered" evidence="1">
    <location>
        <begin position="1"/>
        <end position="21"/>
    </location>
</feature>
<dbReference type="Proteomes" id="UP000218554">
    <property type="component" value="Chromosome"/>
</dbReference>
<evidence type="ECO:0000313" key="3">
    <source>
        <dbReference type="EMBL" id="BAU73507.1"/>
    </source>
</evidence>
<reference evidence="3 4" key="2">
    <citation type="journal article" date="2017" name="Int. J. Syst. Evol. Microbiol.">
        <title>Pseudomonas furukawaii sp. nov., a polychlorinated biphenyl-degrading bacterium isolated from biphenyl-contaminated soil in Japan.</title>
        <authorList>
            <person name="Kimura N."/>
            <person name="Watanabe T."/>
            <person name="Suenaga H."/>
            <person name="Fujihara H."/>
            <person name="Futagami T."/>
            <person name="Goto M."/>
            <person name="Hanada S."/>
            <person name="Hirose J."/>
        </authorList>
    </citation>
    <scope>NUCLEOTIDE SEQUENCE [LARGE SCALE GENOMIC DNA]</scope>
    <source>
        <strain evidence="4">DSM 10086 / NBRC 110670 / KF707</strain>
    </source>
</reference>
<proteinExistence type="predicted"/>
<keyword evidence="4" id="KW-1185">Reference proteome</keyword>
<evidence type="ECO:0000313" key="4">
    <source>
        <dbReference type="Proteomes" id="UP000218554"/>
    </source>
</evidence>
<evidence type="ECO:0000256" key="1">
    <source>
        <dbReference type="SAM" id="MobiDB-lite"/>
    </source>
</evidence>
<reference evidence="4" key="1">
    <citation type="submission" date="2015-05" db="EMBL/GenBank/DDBJ databases">
        <title>Draft genome sequencing of a biphenyl-degrading bacterium, Pseudomonas balearica KF707 (=NBRC110670).</title>
        <authorList>
            <person name="Kimura N."/>
            <person name="Hirose J."/>
            <person name="Watanabe T."/>
            <person name="Suenaga H."/>
            <person name="Fujihara H."/>
            <person name="Noguchi M."/>
            <person name="Hashimoto M."/>
            <person name="Shimodaira J."/>
            <person name="Tsuchikane K."/>
            <person name="Hosoyama A."/>
            <person name="Yamazoe A."/>
            <person name="Fujita N."/>
            <person name="Furukawa K."/>
        </authorList>
    </citation>
    <scope>NUCLEOTIDE SEQUENCE [LARGE SCALE GENOMIC DNA]</scope>
    <source>
        <strain evidence="4">DSM 10086 / NBRC 110670 / KF707</strain>
    </source>
</reference>
<evidence type="ECO:0000259" key="2">
    <source>
        <dbReference type="Pfam" id="PF20661"/>
    </source>
</evidence>
<dbReference type="Pfam" id="PF20661">
    <property type="entry name" value="SutA-RBD"/>
    <property type="match status" value="1"/>
</dbReference>